<evidence type="ECO:0000259" key="3">
    <source>
        <dbReference type="PROSITE" id="PS51459"/>
    </source>
</evidence>
<evidence type="ECO:0000313" key="5">
    <source>
        <dbReference type="Proteomes" id="UP001337655"/>
    </source>
</evidence>
<keyword evidence="2" id="KW-0067">ATP-binding</keyword>
<feature type="domain" description="Fido" evidence="3">
    <location>
        <begin position="95"/>
        <end position="253"/>
    </location>
</feature>
<name>A0AAV9P5F0_9PEZI</name>
<feature type="binding site" evidence="2">
    <location>
        <begin position="196"/>
        <end position="203"/>
    </location>
    <ligand>
        <name>ATP</name>
        <dbReference type="ChEBI" id="CHEBI:30616"/>
    </ligand>
</feature>
<dbReference type="PROSITE" id="PS51459">
    <property type="entry name" value="FIDO"/>
    <property type="match status" value="1"/>
</dbReference>
<evidence type="ECO:0000256" key="2">
    <source>
        <dbReference type="PIRSR" id="PIRSR640198-2"/>
    </source>
</evidence>
<accession>A0AAV9P5F0</accession>
<dbReference type="PANTHER" id="PTHR13504:SF38">
    <property type="entry name" value="FIDO DOMAIN-CONTAINING PROTEIN"/>
    <property type="match status" value="1"/>
</dbReference>
<dbReference type="Proteomes" id="UP001337655">
    <property type="component" value="Unassembled WGS sequence"/>
</dbReference>
<dbReference type="GO" id="GO:0005524">
    <property type="term" value="F:ATP binding"/>
    <property type="evidence" value="ECO:0007669"/>
    <property type="project" value="UniProtKB-KW"/>
</dbReference>
<dbReference type="AlphaFoldDB" id="A0AAV9P5F0"/>
<dbReference type="Pfam" id="PF02661">
    <property type="entry name" value="Fic"/>
    <property type="match status" value="1"/>
</dbReference>
<dbReference type="SUPFAM" id="SSF140931">
    <property type="entry name" value="Fic-like"/>
    <property type="match status" value="1"/>
</dbReference>
<dbReference type="RefSeq" id="XP_064656286.1">
    <property type="nucleotide sequence ID" value="XM_064805826.1"/>
</dbReference>
<comment type="caution">
    <text evidence="4">The sequence shown here is derived from an EMBL/GenBank/DDBJ whole genome shotgun (WGS) entry which is preliminary data.</text>
</comment>
<feature type="active site" evidence="1">
    <location>
        <position position="192"/>
    </location>
</feature>
<dbReference type="Gene3D" id="1.10.3290.10">
    <property type="entry name" value="Fido-like domain"/>
    <property type="match status" value="1"/>
</dbReference>
<reference evidence="4 5" key="1">
    <citation type="submission" date="2023-08" db="EMBL/GenBank/DDBJ databases">
        <title>Black Yeasts Isolated from many extreme environments.</title>
        <authorList>
            <person name="Coleine C."/>
            <person name="Stajich J.E."/>
            <person name="Selbmann L."/>
        </authorList>
    </citation>
    <scope>NUCLEOTIDE SEQUENCE [LARGE SCALE GENOMIC DNA]</scope>
    <source>
        <strain evidence="4 5">CCFEE 5935</strain>
    </source>
</reference>
<evidence type="ECO:0000256" key="1">
    <source>
        <dbReference type="PIRSR" id="PIRSR640198-1"/>
    </source>
</evidence>
<keyword evidence="2" id="KW-0547">Nucleotide-binding</keyword>
<dbReference type="EMBL" id="JAVRRT010000014">
    <property type="protein sequence ID" value="KAK5166333.1"/>
    <property type="molecule type" value="Genomic_DNA"/>
</dbReference>
<dbReference type="InterPro" id="IPR003812">
    <property type="entry name" value="Fido"/>
</dbReference>
<gene>
    <name evidence="4" type="ORF">LTR77_008594</name>
</gene>
<dbReference type="InterPro" id="IPR040198">
    <property type="entry name" value="Fido_containing"/>
</dbReference>
<protein>
    <recommendedName>
        <fullName evidence="3">Fido domain-containing protein</fullName>
    </recommendedName>
</protein>
<organism evidence="4 5">
    <name type="scientific">Saxophila tyrrhenica</name>
    <dbReference type="NCBI Taxonomy" id="1690608"/>
    <lineage>
        <taxon>Eukaryota</taxon>
        <taxon>Fungi</taxon>
        <taxon>Dikarya</taxon>
        <taxon>Ascomycota</taxon>
        <taxon>Pezizomycotina</taxon>
        <taxon>Dothideomycetes</taxon>
        <taxon>Dothideomycetidae</taxon>
        <taxon>Mycosphaerellales</taxon>
        <taxon>Extremaceae</taxon>
        <taxon>Saxophila</taxon>
    </lineage>
</organism>
<dbReference type="PANTHER" id="PTHR13504">
    <property type="entry name" value="FIDO DOMAIN-CONTAINING PROTEIN DDB_G0283145"/>
    <property type="match status" value="1"/>
</dbReference>
<dbReference type="InterPro" id="IPR036597">
    <property type="entry name" value="Fido-like_dom_sf"/>
</dbReference>
<sequence length="297" mass="33363">MAEEMANVVYGSNIIERVGVPDLNETRRICWEIYMNQRGIFEDEPPRSSAYEAALESAIDAGQVNRSRRDRQEVANHAAAFVYMTNKVVKSNEPFGDQLIRETHRILCNKVDADNGDTTRPYQDYAGLYRSIDGRDNVMAGNTGFVRASKVASAMTRFIEELNETIRMAEKEQTLDPFFIAAHACGEFVNIHPFIDGNGRPCRLILNTILLKYAGIVAPIGEDQAERKEYLSIPKRRSTDEDGNGALSSSTVRKSLRRLKEVTAKLVIEDEREELSLVLTAGWLCFKCQRSCLCAGI</sequence>
<evidence type="ECO:0000313" key="4">
    <source>
        <dbReference type="EMBL" id="KAK5166333.1"/>
    </source>
</evidence>
<keyword evidence="5" id="KW-1185">Reference proteome</keyword>
<dbReference type="GeneID" id="89929927"/>
<proteinExistence type="predicted"/>